<dbReference type="AlphaFoldDB" id="A0ABD1CYM6"/>
<dbReference type="PANTHER" id="PTHR37412:SF2">
    <property type="entry name" value="C2 DOMAIN-CONTAINING PROTEIN 5"/>
    <property type="match status" value="1"/>
</dbReference>
<protein>
    <recommendedName>
        <fullName evidence="1">C2 domain-containing protein</fullName>
    </recommendedName>
</protein>
<dbReference type="PANTHER" id="PTHR37412">
    <property type="entry name" value="C2 DOMAIN-CONTAINING PROTEIN 5"/>
    <property type="match status" value="1"/>
</dbReference>
<dbReference type="EMBL" id="JBEHCU010008608">
    <property type="protein sequence ID" value="KAL1381464.1"/>
    <property type="molecule type" value="Genomic_DNA"/>
</dbReference>
<sequence length="118" mass="12874">MVLGYSETTTISEDVCVLSAIGTAAVINLQQTDTIPSSSDGQDFDKEPLVNMMKCAICRNGNVPDVLLCTIEIPDGLQVNGRGILIQAHACRSKPCPPEGFDVKTTKFSCWLLEWLWV</sequence>
<dbReference type="Proteomes" id="UP001562425">
    <property type="component" value="Unassembled WGS sequence"/>
</dbReference>
<feature type="domain" description="C2" evidence="1">
    <location>
        <begin position="1"/>
        <end position="28"/>
    </location>
</feature>
<evidence type="ECO:0000313" key="3">
    <source>
        <dbReference type="Proteomes" id="UP001562425"/>
    </source>
</evidence>
<dbReference type="Pfam" id="PF23025">
    <property type="entry name" value="YbjQ_2"/>
    <property type="match status" value="1"/>
</dbReference>
<evidence type="ECO:0000313" key="2">
    <source>
        <dbReference type="EMBL" id="KAL1381464.1"/>
    </source>
</evidence>
<dbReference type="InterPro" id="IPR056431">
    <property type="entry name" value="C2CD5_YbjQ-rel_dom"/>
</dbReference>
<evidence type="ECO:0000259" key="1">
    <source>
        <dbReference type="Pfam" id="PF23025"/>
    </source>
</evidence>
<name>A0ABD1CYM6_CULPP</name>
<reference evidence="2 3" key="1">
    <citation type="submission" date="2024-05" db="EMBL/GenBank/DDBJ databases">
        <title>Culex pipiens pipiens assembly and annotation.</title>
        <authorList>
            <person name="Alout H."/>
            <person name="Durand T."/>
        </authorList>
    </citation>
    <scope>NUCLEOTIDE SEQUENCE [LARGE SCALE GENOMIC DNA]</scope>
    <source>
        <strain evidence="2">HA-2024</strain>
        <tissue evidence="2">Whole body</tissue>
    </source>
</reference>
<proteinExistence type="predicted"/>
<organism evidence="2 3">
    <name type="scientific">Culex pipiens pipiens</name>
    <name type="common">Northern house mosquito</name>
    <dbReference type="NCBI Taxonomy" id="38569"/>
    <lineage>
        <taxon>Eukaryota</taxon>
        <taxon>Metazoa</taxon>
        <taxon>Ecdysozoa</taxon>
        <taxon>Arthropoda</taxon>
        <taxon>Hexapoda</taxon>
        <taxon>Insecta</taxon>
        <taxon>Pterygota</taxon>
        <taxon>Neoptera</taxon>
        <taxon>Endopterygota</taxon>
        <taxon>Diptera</taxon>
        <taxon>Nematocera</taxon>
        <taxon>Culicoidea</taxon>
        <taxon>Culicidae</taxon>
        <taxon>Culicinae</taxon>
        <taxon>Culicini</taxon>
        <taxon>Culex</taxon>
        <taxon>Culex</taxon>
    </lineage>
</organism>
<keyword evidence="3" id="KW-1185">Reference proteome</keyword>
<comment type="caution">
    <text evidence="2">The sequence shown here is derived from an EMBL/GenBank/DDBJ whole genome shotgun (WGS) entry which is preliminary data.</text>
</comment>
<gene>
    <name evidence="2" type="ORF">pipiens_013434</name>
</gene>
<accession>A0ABD1CYM6</accession>
<dbReference type="InterPro" id="IPR038983">
    <property type="entry name" value="C2CD5"/>
</dbReference>